<evidence type="ECO:0000313" key="2">
    <source>
        <dbReference type="Proteomes" id="UP000193484"/>
    </source>
</evidence>
<reference evidence="1 2" key="1">
    <citation type="submission" date="2016-01" db="EMBL/GenBank/DDBJ databases">
        <title>The new phylogeny of the genus Mycobacterium.</title>
        <authorList>
            <person name="Tarcisio F."/>
            <person name="Conor M."/>
            <person name="Antonella G."/>
            <person name="Elisabetta G."/>
            <person name="Giulia F.S."/>
            <person name="Sara T."/>
            <person name="Anna F."/>
            <person name="Clotilde B."/>
            <person name="Roberto B."/>
            <person name="Veronica D.S."/>
            <person name="Fabio R."/>
            <person name="Monica P."/>
            <person name="Olivier J."/>
            <person name="Enrico T."/>
            <person name="Nicola S."/>
        </authorList>
    </citation>
    <scope>NUCLEOTIDE SEQUENCE [LARGE SCALE GENOMIC DNA]</scope>
    <source>
        <strain evidence="1 2">DSM 44179</strain>
    </source>
</reference>
<accession>A0A1X1RD94</accession>
<dbReference type="Pfam" id="PF18702">
    <property type="entry name" value="DUF5642"/>
    <property type="match status" value="1"/>
</dbReference>
<dbReference type="RefSeq" id="WP_085095870.1">
    <property type="nucleotide sequence ID" value="NZ_AP022603.1"/>
</dbReference>
<sequence>MLATPAPRIRAVLVAPLCAALLAGCTIDTDPSADITRIDQVRGAFGPEFTVKSVPETGIDPNRLRQEQKLPDGVVFDPADCAKLAGGQPVPDDLQGNMAAVSAEGQGNRFIVIAMETNEPMPMVEPGPECQKVSFAGPQARGTVSVIEAPQLDGVQTRAVHRVLQTTAGGKPQTGQIYSYLAHFGNYQVVVTANPLVLPGKPPMPVDTKRAAELLTAGVAAIRD</sequence>
<keyword evidence="2" id="KW-1185">Reference proteome</keyword>
<gene>
    <name evidence="1" type="ORF">AWC04_10590</name>
</gene>
<dbReference type="OrthoDB" id="4637146at2"/>
<dbReference type="EMBL" id="LQOJ01000038">
    <property type="protein sequence ID" value="ORV03352.1"/>
    <property type="molecule type" value="Genomic_DNA"/>
</dbReference>
<dbReference type="STRING" id="1793.AWC04_10590"/>
<evidence type="ECO:0000313" key="1">
    <source>
        <dbReference type="EMBL" id="ORV03352.1"/>
    </source>
</evidence>
<protein>
    <submittedName>
        <fullName evidence="1">Uncharacterized protein</fullName>
    </submittedName>
</protein>
<dbReference type="Proteomes" id="UP000193484">
    <property type="component" value="Unassembled WGS sequence"/>
</dbReference>
<organism evidence="1 2">
    <name type="scientific">Mycolicibacterium fallax</name>
    <name type="common">Mycobacterium fallax</name>
    <dbReference type="NCBI Taxonomy" id="1793"/>
    <lineage>
        <taxon>Bacteria</taxon>
        <taxon>Bacillati</taxon>
        <taxon>Actinomycetota</taxon>
        <taxon>Actinomycetes</taxon>
        <taxon>Mycobacteriales</taxon>
        <taxon>Mycobacteriaceae</taxon>
        <taxon>Mycolicibacterium</taxon>
    </lineage>
</organism>
<dbReference type="AlphaFoldDB" id="A0A1X1RD94"/>
<dbReference type="InterPro" id="IPR041313">
    <property type="entry name" value="DUF5642"/>
</dbReference>
<proteinExistence type="predicted"/>
<comment type="caution">
    <text evidence="1">The sequence shown here is derived from an EMBL/GenBank/DDBJ whole genome shotgun (WGS) entry which is preliminary data.</text>
</comment>
<name>A0A1X1RD94_MYCFA</name>